<protein>
    <submittedName>
        <fullName evidence="2">Uncharacterized protein</fullName>
    </submittedName>
</protein>
<feature type="region of interest" description="Disordered" evidence="1">
    <location>
        <begin position="1"/>
        <end position="27"/>
    </location>
</feature>
<feature type="region of interest" description="Disordered" evidence="1">
    <location>
        <begin position="88"/>
        <end position="123"/>
    </location>
</feature>
<sequence>MSLVKPQRPSPSRSMSSQSLGLAARPRRINVHLPDAEATTAAFRSPATGVSTLTADLAAHDRARYTMLVDKNTTSEALLKMPNVATKPDSVEGLDDNSNGISISNNNNNNSNSRSSTDFNEGVLPSSGSTITCNLPRTAPAPLSNLKLVIENHPALNAFPSGPPPSPPPACAQYTQRDVMEG</sequence>
<dbReference type="OrthoDB" id="2427841at2759"/>
<feature type="region of interest" description="Disordered" evidence="1">
    <location>
        <begin position="156"/>
        <end position="182"/>
    </location>
</feature>
<feature type="compositionally biased region" description="Pro residues" evidence="1">
    <location>
        <begin position="161"/>
        <end position="170"/>
    </location>
</feature>
<keyword evidence="3" id="KW-1185">Reference proteome</keyword>
<organism evidence="2 3">
    <name type="scientific">Dissophora globulifera</name>
    <dbReference type="NCBI Taxonomy" id="979702"/>
    <lineage>
        <taxon>Eukaryota</taxon>
        <taxon>Fungi</taxon>
        <taxon>Fungi incertae sedis</taxon>
        <taxon>Mucoromycota</taxon>
        <taxon>Mortierellomycotina</taxon>
        <taxon>Mortierellomycetes</taxon>
        <taxon>Mortierellales</taxon>
        <taxon>Mortierellaceae</taxon>
        <taxon>Dissophora</taxon>
    </lineage>
</organism>
<comment type="caution">
    <text evidence="2">The sequence shown here is derived from an EMBL/GenBank/DDBJ whole genome shotgun (WGS) entry which is preliminary data.</text>
</comment>
<evidence type="ECO:0000313" key="3">
    <source>
        <dbReference type="Proteomes" id="UP000738325"/>
    </source>
</evidence>
<accession>A0A9P6RHD7</accession>
<dbReference type="Proteomes" id="UP000738325">
    <property type="component" value="Unassembled WGS sequence"/>
</dbReference>
<proteinExistence type="predicted"/>
<feature type="compositionally biased region" description="Low complexity" evidence="1">
    <location>
        <begin position="1"/>
        <end position="19"/>
    </location>
</feature>
<name>A0A9P6RHD7_9FUNG</name>
<dbReference type="AlphaFoldDB" id="A0A9P6RHD7"/>
<evidence type="ECO:0000256" key="1">
    <source>
        <dbReference type="SAM" id="MobiDB-lite"/>
    </source>
</evidence>
<evidence type="ECO:0000313" key="2">
    <source>
        <dbReference type="EMBL" id="KAG0318732.1"/>
    </source>
</evidence>
<dbReference type="EMBL" id="JAAAIP010000356">
    <property type="protein sequence ID" value="KAG0318732.1"/>
    <property type="molecule type" value="Genomic_DNA"/>
</dbReference>
<reference evidence="2" key="1">
    <citation type="journal article" date="2020" name="Fungal Divers.">
        <title>Resolving the Mortierellaceae phylogeny through synthesis of multi-gene phylogenetics and phylogenomics.</title>
        <authorList>
            <person name="Vandepol N."/>
            <person name="Liber J."/>
            <person name="Desiro A."/>
            <person name="Na H."/>
            <person name="Kennedy M."/>
            <person name="Barry K."/>
            <person name="Grigoriev I.V."/>
            <person name="Miller A.N."/>
            <person name="O'Donnell K."/>
            <person name="Stajich J.E."/>
            <person name="Bonito G."/>
        </authorList>
    </citation>
    <scope>NUCLEOTIDE SEQUENCE</scope>
    <source>
        <strain evidence="2">REB-010B</strain>
    </source>
</reference>
<feature type="compositionally biased region" description="Low complexity" evidence="1">
    <location>
        <begin position="97"/>
        <end position="116"/>
    </location>
</feature>
<gene>
    <name evidence="2" type="ORF">BGZ99_005487</name>
</gene>